<evidence type="ECO:0000313" key="3">
    <source>
        <dbReference type="Proteomes" id="UP000005730"/>
    </source>
</evidence>
<accession>H0UNQ4</accession>
<reference evidence="2 3" key="1">
    <citation type="submission" date="2011-10" db="EMBL/GenBank/DDBJ databases">
        <title>The Noncontiguous Finished genome of Thermanaerovibrio velox DSM 12556.</title>
        <authorList>
            <consortium name="US DOE Joint Genome Institute (JGI-PGF)"/>
            <person name="Lucas S."/>
            <person name="Copeland A."/>
            <person name="Lapidus A."/>
            <person name="Glavina del Rio T."/>
            <person name="Dalin E."/>
            <person name="Tice H."/>
            <person name="Bruce D."/>
            <person name="Goodwin L."/>
            <person name="Pitluck S."/>
            <person name="Peters L."/>
            <person name="Mikhailova N."/>
            <person name="Teshima H."/>
            <person name="Kyrpides N."/>
            <person name="Mavromatis K."/>
            <person name="Ivanova N."/>
            <person name="Markowitz V."/>
            <person name="Cheng J.-F."/>
            <person name="Hugenholtz P."/>
            <person name="Woyke T."/>
            <person name="Wu D."/>
            <person name="Spring S."/>
            <person name="Brambilla E.-M."/>
            <person name="Klenk H.-P."/>
            <person name="Eisen J.A."/>
        </authorList>
    </citation>
    <scope>NUCLEOTIDE SEQUENCE [LARGE SCALE GENOMIC DNA]</scope>
    <source>
        <strain evidence="2 3">DSM 12556</strain>
    </source>
</reference>
<dbReference type="HOGENOM" id="CLU_894107_0_0_0"/>
<evidence type="ECO:0000259" key="1">
    <source>
        <dbReference type="Pfam" id="PF16538"/>
    </source>
</evidence>
<protein>
    <recommendedName>
        <fullName evidence="1">Flagellar assembly protein T C-terminal domain-containing protein</fullName>
    </recommendedName>
</protein>
<name>H0UNQ4_9BACT</name>
<sequence>MLKEVLARLLVLIVVPFGWILCPNPAGALDVVDAQDRYIRIRIASPIHNLTDVRVWRSRYDPSDALPEKMTQHFQNVLKSSPMVEATLLDKEVGAGWPVRGYGPNDVVVKVNLEDLKIGKKDLLGSQMSAVAYVRMTVYGAVSKEPIYTWVSRSDLKRWTPEYRDLREPFFWRDFEASVYWSAVKDAINGCVGELVSLRRGYRILGRIVAVARPADGLAWDRNVRRFHVNLGAEDTLREGDVLPVMRSTVTRTADGEEPVMLYPQRVGRVRVVYASQKDGVVEVVEEPKGSPIGIGDVIMVPLTIPRKGLF</sequence>
<dbReference type="STRING" id="926567.TheveDRAFT_1350"/>
<proteinExistence type="predicted"/>
<dbReference type="Pfam" id="PF16538">
    <property type="entry name" value="FlgT_C"/>
    <property type="match status" value="1"/>
</dbReference>
<gene>
    <name evidence="2" type="ORF">TheveDRAFT_1350</name>
</gene>
<dbReference type="AlphaFoldDB" id="H0UNQ4"/>
<dbReference type="EMBL" id="CM001377">
    <property type="protein sequence ID" value="EHM10469.1"/>
    <property type="molecule type" value="Genomic_DNA"/>
</dbReference>
<dbReference type="InterPro" id="IPR032388">
    <property type="entry name" value="FlgT_C"/>
</dbReference>
<dbReference type="RefSeq" id="WP_006583963.1">
    <property type="nucleotide sequence ID" value="NZ_CM001377.1"/>
</dbReference>
<keyword evidence="3" id="KW-1185">Reference proteome</keyword>
<organism evidence="2 3">
    <name type="scientific">Thermanaerovibrio velox DSM 12556</name>
    <dbReference type="NCBI Taxonomy" id="926567"/>
    <lineage>
        <taxon>Bacteria</taxon>
        <taxon>Thermotogati</taxon>
        <taxon>Synergistota</taxon>
        <taxon>Synergistia</taxon>
        <taxon>Synergistales</taxon>
        <taxon>Synergistaceae</taxon>
        <taxon>Thermanaerovibrio</taxon>
    </lineage>
</organism>
<evidence type="ECO:0000313" key="2">
    <source>
        <dbReference type="EMBL" id="EHM10469.1"/>
    </source>
</evidence>
<feature type="domain" description="Flagellar assembly protein T C-terminal" evidence="1">
    <location>
        <begin position="226"/>
        <end position="299"/>
    </location>
</feature>
<dbReference type="eggNOG" id="ENOG5032RPK">
    <property type="taxonomic scope" value="Bacteria"/>
</dbReference>
<dbReference type="Proteomes" id="UP000005730">
    <property type="component" value="Chromosome"/>
</dbReference>
<dbReference type="OrthoDB" id="2700at2"/>